<dbReference type="PANTHER" id="PTHR36117">
    <property type="entry name" value="4-HYDROXYPHENYLACETATE 3-MONOOXYGENASE-RELATED"/>
    <property type="match status" value="1"/>
</dbReference>
<keyword evidence="1" id="KW-0285">Flavoprotein</keyword>
<feature type="domain" description="HpaB/PvcC/4-BUDH N-terminal" evidence="6">
    <location>
        <begin position="6"/>
        <end position="276"/>
    </location>
</feature>
<dbReference type="PANTHER" id="PTHR36117:SF3">
    <property type="entry name" value="4-HYDROXYPHENYLACETATE 3-MONOOXYGENASE-RELATED"/>
    <property type="match status" value="1"/>
</dbReference>
<dbReference type="STRING" id="297318.BK138_17060"/>
<dbReference type="NCBIfam" id="TIGR02309">
    <property type="entry name" value="HpaB-1"/>
    <property type="match status" value="1"/>
</dbReference>
<dbReference type="InterPro" id="IPR012687">
    <property type="entry name" value="HpaB_Deino-type"/>
</dbReference>
<dbReference type="Pfam" id="PF11794">
    <property type="entry name" value="HpaB_N"/>
    <property type="match status" value="1"/>
</dbReference>
<dbReference type="SUPFAM" id="SSF47203">
    <property type="entry name" value="Acyl-CoA dehydrogenase C-terminal domain-like"/>
    <property type="match status" value="1"/>
</dbReference>
<dbReference type="InterPro" id="IPR046373">
    <property type="entry name" value="Acyl-CoA_Oxase/DH_mid-dom_sf"/>
</dbReference>
<dbReference type="Gene3D" id="1.20.140.10">
    <property type="entry name" value="Butyryl-CoA Dehydrogenase, subunit A, domain 3"/>
    <property type="match status" value="1"/>
</dbReference>
<evidence type="ECO:0000256" key="3">
    <source>
        <dbReference type="ARBA" id="ARBA00023002"/>
    </source>
</evidence>
<dbReference type="Pfam" id="PF03241">
    <property type="entry name" value="HpaB"/>
    <property type="match status" value="1"/>
</dbReference>
<dbReference type="GO" id="GO:0050660">
    <property type="term" value="F:flavin adenine dinucleotide binding"/>
    <property type="evidence" value="ECO:0007669"/>
    <property type="project" value="InterPro"/>
</dbReference>
<comment type="caution">
    <text evidence="7">The sequence shown here is derived from an EMBL/GenBank/DDBJ whole genome shotgun (WGS) entry which is preliminary data.</text>
</comment>
<keyword evidence="7" id="KW-0503">Monooxygenase</keyword>
<feature type="binding site" evidence="4">
    <location>
        <position position="194"/>
    </location>
    <ligand>
        <name>FAD</name>
        <dbReference type="ChEBI" id="CHEBI:57692"/>
    </ligand>
</feature>
<feature type="domain" description="HpaB/PvcC/4-BUDH C-terminal" evidence="5">
    <location>
        <begin position="285"/>
        <end position="482"/>
    </location>
</feature>
<dbReference type="SUPFAM" id="SSF56645">
    <property type="entry name" value="Acyl-CoA dehydrogenase NM domain-like"/>
    <property type="match status" value="1"/>
</dbReference>
<dbReference type="InterPro" id="IPR009100">
    <property type="entry name" value="AcylCoA_DH/oxidase_NM_dom_sf"/>
</dbReference>
<dbReference type="InterPro" id="IPR024719">
    <property type="entry name" value="HpaB/PvcC/4-BUDH_C"/>
</dbReference>
<dbReference type="GO" id="GO:0016712">
    <property type="term" value="F:oxidoreductase activity, acting on paired donors, with incorporation or reduction of molecular oxygen, reduced flavin or flavoprotein as one donor, and incorporation of one atom of oxygen"/>
    <property type="evidence" value="ECO:0007669"/>
    <property type="project" value="InterPro"/>
</dbReference>
<dbReference type="RefSeq" id="WP_076170984.1">
    <property type="nucleotide sequence ID" value="NZ_MRTP01000004.1"/>
</dbReference>
<dbReference type="InterPro" id="IPR024674">
    <property type="entry name" value="HpaB/PvcC/4-BUDH_N"/>
</dbReference>
<dbReference type="Proteomes" id="UP000187172">
    <property type="component" value="Unassembled WGS sequence"/>
</dbReference>
<evidence type="ECO:0000259" key="6">
    <source>
        <dbReference type="Pfam" id="PF11794"/>
    </source>
</evidence>
<evidence type="ECO:0000259" key="5">
    <source>
        <dbReference type="Pfam" id="PF03241"/>
    </source>
</evidence>
<gene>
    <name evidence="7" type="ORF">BK138_17060</name>
</gene>
<dbReference type="InterPro" id="IPR036250">
    <property type="entry name" value="AcylCo_DH-like_C"/>
</dbReference>
<dbReference type="AlphaFoldDB" id="A0A1R1EP19"/>
<reference evidence="7 8" key="1">
    <citation type="submission" date="2016-11" db="EMBL/GenBank/DDBJ databases">
        <title>Paenibacillus species isolates.</title>
        <authorList>
            <person name="Beno S.M."/>
        </authorList>
    </citation>
    <scope>NUCLEOTIDE SEQUENCE [LARGE SCALE GENOMIC DNA]</scope>
    <source>
        <strain evidence="7 8">FSL R5-0378</strain>
    </source>
</reference>
<accession>A0A1R1EP19</accession>
<dbReference type="GO" id="GO:0010124">
    <property type="term" value="P:phenylacetate catabolic process"/>
    <property type="evidence" value="ECO:0007669"/>
    <property type="project" value="InterPro"/>
</dbReference>
<proteinExistence type="predicted"/>
<organism evidence="7 8">
    <name type="scientific">Paenibacillus rhizosphaerae</name>
    <dbReference type="NCBI Taxonomy" id="297318"/>
    <lineage>
        <taxon>Bacteria</taxon>
        <taxon>Bacillati</taxon>
        <taxon>Bacillota</taxon>
        <taxon>Bacilli</taxon>
        <taxon>Bacillales</taxon>
        <taxon>Paenibacillaceae</taxon>
        <taxon>Paenibacillus</taxon>
    </lineage>
</organism>
<evidence type="ECO:0000256" key="2">
    <source>
        <dbReference type="ARBA" id="ARBA00022827"/>
    </source>
</evidence>
<evidence type="ECO:0000313" key="7">
    <source>
        <dbReference type="EMBL" id="OMF53548.1"/>
    </source>
</evidence>
<name>A0A1R1EP19_9BACL</name>
<dbReference type="Gene3D" id="1.10.3140.10">
    <property type="entry name" value="4-hydroxybutyryl-coa dehydratase, domain 1"/>
    <property type="match status" value="1"/>
</dbReference>
<evidence type="ECO:0000256" key="4">
    <source>
        <dbReference type="PIRSR" id="PIRSR000331-2"/>
    </source>
</evidence>
<dbReference type="EMBL" id="MRTP01000004">
    <property type="protein sequence ID" value="OMF53548.1"/>
    <property type="molecule type" value="Genomic_DNA"/>
</dbReference>
<dbReference type="Gene3D" id="2.40.110.10">
    <property type="entry name" value="Butyryl-CoA Dehydrogenase, subunit A, domain 2"/>
    <property type="match status" value="1"/>
</dbReference>
<evidence type="ECO:0000313" key="8">
    <source>
        <dbReference type="Proteomes" id="UP000187172"/>
    </source>
</evidence>
<keyword evidence="2 4" id="KW-0274">FAD</keyword>
<dbReference type="GO" id="GO:0016627">
    <property type="term" value="F:oxidoreductase activity, acting on the CH-CH group of donors"/>
    <property type="evidence" value="ECO:0007669"/>
    <property type="project" value="InterPro"/>
</dbReference>
<dbReference type="PIRSF" id="PIRSF000331">
    <property type="entry name" value="HpaA_HpaB"/>
    <property type="match status" value="1"/>
</dbReference>
<keyword evidence="8" id="KW-1185">Reference proteome</keyword>
<protein>
    <submittedName>
        <fullName evidence="7">4-hydroxyphenylacetate 3-monooxygenase, oxygenase component</fullName>
    </submittedName>
</protein>
<keyword evidence="3" id="KW-0560">Oxidoreductase</keyword>
<dbReference type="InterPro" id="IPR004925">
    <property type="entry name" value="HpaB/PvcC/4-BUDH"/>
</dbReference>
<evidence type="ECO:0000256" key="1">
    <source>
        <dbReference type="ARBA" id="ARBA00022630"/>
    </source>
</evidence>
<sequence length="485" mass="54342">MPVKNGKEYIERIDQAQPEVWLRGKQIQGKLSDHAAFRGLMSTQASLYDMQVAEGYAQLLTYTSPETGEPVGLSYLQPKTKEDLARRRSAMTLWGERHFGLLGRSPDYMNTAVMAYAAASELLAEADAKYADNMRNYYRYCSENDITLSHAFVQPAASRTAEMLDDGTIVNTAARIVDQTTEGVIVSGAFLLATQGVTADEILVYPPASFVFQEEDNPETFAFAVPNNLPGMKWISRESLVGGDSGYDYPLSSRFEEMDTLVIFDHVLVPWERIFILGNDSLSIRFFAQSGFHVHAAHQVCCRYVAKTEFVLGIILSIVDALERTGSVVTEQVTEVIVNLELLKALLLASEAGAKVDRWGSMMPDYKPLWSAAVVYPQMYARMMEIIQLLGSSNVIMIPSEQDFEAPGIAPYLSAYLKGSSMDARDKTALFRLAWELSSSGFGGRQQLYERFFFGGQQVTSNRLFQGYLDKEKYKERVQQFLRDL</sequence>